<dbReference type="GO" id="GO:0046872">
    <property type="term" value="F:metal ion binding"/>
    <property type="evidence" value="ECO:0007669"/>
    <property type="project" value="InterPro"/>
</dbReference>
<reference evidence="5" key="1">
    <citation type="submission" date="2020-04" db="EMBL/GenBank/DDBJ databases">
        <authorList>
            <person name="Zhang T."/>
        </authorList>
    </citation>
    <scope>NUCLEOTIDE SEQUENCE</scope>
    <source>
        <strain evidence="5">HKST-UBA79</strain>
    </source>
</reference>
<dbReference type="InterPro" id="IPR011765">
    <property type="entry name" value="Pept_M16_N"/>
</dbReference>
<dbReference type="InterPro" id="IPR050361">
    <property type="entry name" value="MPP/UQCRC_Complex"/>
</dbReference>
<dbReference type="InterPro" id="IPR007863">
    <property type="entry name" value="Peptidase_M16_C"/>
</dbReference>
<dbReference type="PANTHER" id="PTHR11851:SF49">
    <property type="entry name" value="MITOCHONDRIAL-PROCESSING PEPTIDASE SUBUNIT ALPHA"/>
    <property type="match status" value="1"/>
</dbReference>
<dbReference type="PANTHER" id="PTHR11851">
    <property type="entry name" value="METALLOPROTEASE"/>
    <property type="match status" value="1"/>
</dbReference>
<dbReference type="Proteomes" id="UP000740557">
    <property type="component" value="Unassembled WGS sequence"/>
</dbReference>
<dbReference type="AlphaFoldDB" id="A0A955J267"/>
<dbReference type="SUPFAM" id="SSF63411">
    <property type="entry name" value="LuxS/MPP-like metallohydrolase"/>
    <property type="match status" value="2"/>
</dbReference>
<name>A0A955J267_UNCKA</name>
<dbReference type="InterPro" id="IPR011249">
    <property type="entry name" value="Metalloenz_LuxS/M16"/>
</dbReference>
<gene>
    <name evidence="5" type="ORF">KC980_03960</name>
</gene>
<sequence>MDCNLDLKLKNGLRLYHVQDPTTKALRISLRGLAGASVENESQIGIAHFVEHMAFNGSTKYPTQAELQELITYIGGKSNASTGRESVKYWANGLSLYKEQIFEYLAELSVKAEYRQKDVNKEKKVIEQEIQGHLDSASGKQQDIINKALWPNQRAGIDVAGYIEHIESITLEKLEDFRNTYYTAQNFALQVTGDITKAEALDLAEKYFGHIPSGTTKIQIPIVTTNKDKQIIVENRQHLKQASISIVYPLAGYNDEYSHIDMVMNAILGQSPMCRLFQTLREKHNLAYSGGSSTGRYNSYGALYADAEVAEQNINVALDLMKKEFETLMNELAEDKELERVKNRIITLEAFEQESPSSIATFAASIYLQDLKIKSTEEFVQKVLAVTKEQVQESAIRIFSQNPKIVIMTPTWTQEQIEF</sequence>
<dbReference type="Gene3D" id="3.30.830.10">
    <property type="entry name" value="Metalloenzyme, LuxS/M16 peptidase-like"/>
    <property type="match status" value="2"/>
</dbReference>
<protein>
    <submittedName>
        <fullName evidence="5">Insulinase family protein</fullName>
    </submittedName>
</protein>
<accession>A0A955J267</accession>
<dbReference type="Pfam" id="PF00675">
    <property type="entry name" value="Peptidase_M16"/>
    <property type="match status" value="1"/>
</dbReference>
<evidence type="ECO:0000259" key="4">
    <source>
        <dbReference type="Pfam" id="PF05193"/>
    </source>
</evidence>
<feature type="domain" description="Peptidase M16 C-terminal" evidence="4">
    <location>
        <begin position="168"/>
        <end position="344"/>
    </location>
</feature>
<proteinExistence type="inferred from homology"/>
<comment type="caution">
    <text evidence="5">The sequence shown here is derived from an EMBL/GenBank/DDBJ whole genome shotgun (WGS) entry which is preliminary data.</text>
</comment>
<comment type="similarity">
    <text evidence="1 2">Belongs to the peptidase M16 family.</text>
</comment>
<dbReference type="Pfam" id="PF05193">
    <property type="entry name" value="Peptidase_M16_C"/>
    <property type="match status" value="1"/>
</dbReference>
<dbReference type="InterPro" id="IPR001431">
    <property type="entry name" value="Pept_M16_Zn_BS"/>
</dbReference>
<dbReference type="PROSITE" id="PS00143">
    <property type="entry name" value="INSULINASE"/>
    <property type="match status" value="1"/>
</dbReference>
<evidence type="ECO:0000313" key="5">
    <source>
        <dbReference type="EMBL" id="MCA9308643.1"/>
    </source>
</evidence>
<organism evidence="5 6">
    <name type="scientific">candidate division WWE3 bacterium</name>
    <dbReference type="NCBI Taxonomy" id="2053526"/>
    <lineage>
        <taxon>Bacteria</taxon>
        <taxon>Katanobacteria</taxon>
    </lineage>
</organism>
<evidence type="ECO:0000313" key="6">
    <source>
        <dbReference type="Proteomes" id="UP000740557"/>
    </source>
</evidence>
<evidence type="ECO:0000256" key="1">
    <source>
        <dbReference type="ARBA" id="ARBA00007261"/>
    </source>
</evidence>
<evidence type="ECO:0000259" key="3">
    <source>
        <dbReference type="Pfam" id="PF00675"/>
    </source>
</evidence>
<dbReference type="GO" id="GO:0006508">
    <property type="term" value="P:proteolysis"/>
    <property type="evidence" value="ECO:0007669"/>
    <property type="project" value="InterPro"/>
</dbReference>
<dbReference type="GO" id="GO:0004222">
    <property type="term" value="F:metalloendopeptidase activity"/>
    <property type="evidence" value="ECO:0007669"/>
    <property type="project" value="InterPro"/>
</dbReference>
<feature type="domain" description="Peptidase M16 N-terminal" evidence="3">
    <location>
        <begin position="18"/>
        <end position="156"/>
    </location>
</feature>
<reference evidence="5" key="2">
    <citation type="journal article" date="2021" name="Microbiome">
        <title>Successional dynamics and alternative stable states in a saline activated sludge microbial community over 9 years.</title>
        <authorList>
            <person name="Wang Y."/>
            <person name="Ye J."/>
            <person name="Ju F."/>
            <person name="Liu L."/>
            <person name="Boyd J.A."/>
            <person name="Deng Y."/>
            <person name="Parks D.H."/>
            <person name="Jiang X."/>
            <person name="Yin X."/>
            <person name="Woodcroft B.J."/>
            <person name="Tyson G.W."/>
            <person name="Hugenholtz P."/>
            <person name="Polz M.F."/>
            <person name="Zhang T."/>
        </authorList>
    </citation>
    <scope>NUCLEOTIDE SEQUENCE</scope>
    <source>
        <strain evidence="5">HKST-UBA79</strain>
    </source>
</reference>
<dbReference type="EMBL" id="JAGQNX010000127">
    <property type="protein sequence ID" value="MCA9308643.1"/>
    <property type="molecule type" value="Genomic_DNA"/>
</dbReference>
<evidence type="ECO:0000256" key="2">
    <source>
        <dbReference type="RuleBase" id="RU004447"/>
    </source>
</evidence>